<dbReference type="EMBL" id="CP111024">
    <property type="protein sequence ID" value="WAR23341.1"/>
    <property type="molecule type" value="Genomic_DNA"/>
</dbReference>
<dbReference type="Pfam" id="PF13673">
    <property type="entry name" value="Acetyltransf_10"/>
    <property type="match status" value="1"/>
</dbReference>
<accession>A0ABY7FR16</accession>
<evidence type="ECO:0000313" key="3">
    <source>
        <dbReference type="Proteomes" id="UP001164746"/>
    </source>
</evidence>
<protein>
    <recommendedName>
        <fullName evidence="1">N-acetyltransferase domain-containing protein</fullName>
    </recommendedName>
</protein>
<dbReference type="InterPro" id="IPR016181">
    <property type="entry name" value="Acyl_CoA_acyltransferase"/>
</dbReference>
<organism evidence="2 3">
    <name type="scientific">Mya arenaria</name>
    <name type="common">Soft-shell clam</name>
    <dbReference type="NCBI Taxonomy" id="6604"/>
    <lineage>
        <taxon>Eukaryota</taxon>
        <taxon>Metazoa</taxon>
        <taxon>Spiralia</taxon>
        <taxon>Lophotrochozoa</taxon>
        <taxon>Mollusca</taxon>
        <taxon>Bivalvia</taxon>
        <taxon>Autobranchia</taxon>
        <taxon>Heteroconchia</taxon>
        <taxon>Euheterodonta</taxon>
        <taxon>Imparidentia</taxon>
        <taxon>Neoheterodontei</taxon>
        <taxon>Myida</taxon>
        <taxon>Myoidea</taxon>
        <taxon>Myidae</taxon>
        <taxon>Mya</taxon>
    </lineage>
</organism>
<evidence type="ECO:0000313" key="2">
    <source>
        <dbReference type="EMBL" id="WAR23341.1"/>
    </source>
</evidence>
<feature type="domain" description="N-acetyltransferase" evidence="1">
    <location>
        <begin position="138"/>
        <end position="281"/>
    </location>
</feature>
<dbReference type="PROSITE" id="PS51186">
    <property type="entry name" value="GNAT"/>
    <property type="match status" value="1"/>
</dbReference>
<keyword evidence="3" id="KW-1185">Reference proteome</keyword>
<reference evidence="2" key="1">
    <citation type="submission" date="2022-11" db="EMBL/GenBank/DDBJ databases">
        <title>Centuries of genome instability and evolution in soft-shell clam transmissible cancer (bioRxiv).</title>
        <authorList>
            <person name="Hart S.F.M."/>
            <person name="Yonemitsu M.A."/>
            <person name="Giersch R.M."/>
            <person name="Beal B.F."/>
            <person name="Arriagada G."/>
            <person name="Davis B.W."/>
            <person name="Ostrander E.A."/>
            <person name="Goff S.P."/>
            <person name="Metzger M.J."/>
        </authorList>
    </citation>
    <scope>NUCLEOTIDE SEQUENCE</scope>
    <source>
        <strain evidence="2">MELC-2E11</strain>
        <tissue evidence="2">Siphon/mantle</tissue>
    </source>
</reference>
<dbReference type="InterPro" id="IPR000182">
    <property type="entry name" value="GNAT_dom"/>
</dbReference>
<dbReference type="CDD" id="cd04301">
    <property type="entry name" value="NAT_SF"/>
    <property type="match status" value="1"/>
</dbReference>
<dbReference type="Proteomes" id="UP001164746">
    <property type="component" value="Chromosome 13"/>
</dbReference>
<evidence type="ECO:0000259" key="1">
    <source>
        <dbReference type="PROSITE" id="PS51186"/>
    </source>
</evidence>
<proteinExistence type="predicted"/>
<dbReference type="SUPFAM" id="SSF55729">
    <property type="entry name" value="Acyl-CoA N-acyltransferases (Nat)"/>
    <property type="match status" value="1"/>
</dbReference>
<name>A0ABY7FR16_MYAAR</name>
<sequence>MRTDVVFVAGFLGPVDRNVSVAPVPSPVGRHSDPKAPLEASLPPPRNLGVWPPGPGQRCAGHSVSPVSCVVYQPSFALSSVKEDFAKNLNDISQQSCNFAVAMNKQIDVRTEEMAAKVLFNSGPTCIKLEGNVNKNRSKFRHFARQVSGEVFDVPEKNQVIFSYTKQHMKTFQTGQMSFSLADLSMESPEAMFDSEYYPQISFLFVHRDFQCQGFGTLLLNEGLKIVKNHCKSRPVRLQSAQDAVTFFQKCGFQIVGEPIDVMHCGSRLFKTLVNMQLDMQ</sequence>
<dbReference type="Gene3D" id="3.40.630.30">
    <property type="match status" value="1"/>
</dbReference>
<gene>
    <name evidence="2" type="ORF">MAR_037010</name>
</gene>